<evidence type="ECO:0000259" key="8">
    <source>
        <dbReference type="SMART" id="SM00656"/>
    </source>
</evidence>
<sequence length="677" mass="72020">MRHRHTARLVAAAGAPLLALTLLAPGAQAAEADSPDPAAAGSALLDRIGAPGTTTVDGPVWSPVATGFASTATDDLPHGTTGGAGGRTVVVRDADQLAEQAASAGPLTILVRGEIVVGDGDMIEVASDKTIAGIGRDPEIVDGGLFLDEVSNVIVRNLTFRDSYVAGDWDGKDPDNDNDGIRLDTSSHVWIDHNEFTRLGDGQVDVRKDSTAVTLSWNQFRDHNKTVGVGWTDNVVTTITMHHNEFSNTFQRNASIDNVAAGHLYNNWFSGQTHYGTMSRGASQLVVESSVYEHGEDAIVAKDPASRVDSRDNRFTNIRGRKDDTGPTFDPSTFYPYDADPVGTVAALVGAHAGPLGRDETVKRRVTVALDGTGDYASIGAAVGAASRAAHPVEVVVAPGVYREVVRIWPGTDDLTIRGATRDAQDVVISYDLAAGQTKFYGGTWGHTGSPTVSVLADDVTLRDVTIENAYDEAANGGSQALALRTSGDRIVLDGVRLLGNQDTYLADPGSKPTPSRVWMTDSYVEGDVDFVYGGGTLVVEDSRIHSLDRGQEVNGYVAAPATVPGGRGFLFVDSRFTSDAAAGSVFLGRPWHPSSNPLVEPSMVVRDSWLGAHVGTPAWSDMSGWAWEDDFLREHRNDGPGAGTGDGRPQLSRAEAREHTREAYLSGADRWRPWRG</sequence>
<evidence type="ECO:0000256" key="2">
    <source>
        <dbReference type="ARBA" id="ARBA00022801"/>
    </source>
</evidence>
<feature type="domain" description="Pectate lyase" evidence="8">
    <location>
        <begin position="87"/>
        <end position="298"/>
    </location>
</feature>
<feature type="chain" id="PRO_5007823726" evidence="7">
    <location>
        <begin position="30"/>
        <end position="677"/>
    </location>
</feature>
<dbReference type="Proteomes" id="UP000076794">
    <property type="component" value="Chromosome"/>
</dbReference>
<dbReference type="GO" id="GO:0030599">
    <property type="term" value="F:pectinesterase activity"/>
    <property type="evidence" value="ECO:0007669"/>
    <property type="project" value="InterPro"/>
</dbReference>
<dbReference type="PANTHER" id="PTHR31321:SF57">
    <property type="entry name" value="PECTINESTERASE 53-RELATED"/>
    <property type="match status" value="1"/>
</dbReference>
<dbReference type="STRING" id="1300344.I598_3112"/>
<dbReference type="PANTHER" id="PTHR31321">
    <property type="entry name" value="ACYL-COA THIOESTER HYDROLASE YBHC-RELATED"/>
    <property type="match status" value="1"/>
</dbReference>
<dbReference type="PATRIC" id="fig|1300344.3.peg.3131"/>
<evidence type="ECO:0000256" key="6">
    <source>
        <dbReference type="SAM" id="MobiDB-lite"/>
    </source>
</evidence>
<evidence type="ECO:0000313" key="10">
    <source>
        <dbReference type="Proteomes" id="UP000076794"/>
    </source>
</evidence>
<dbReference type="GO" id="GO:0000272">
    <property type="term" value="P:polysaccharide catabolic process"/>
    <property type="evidence" value="ECO:0007669"/>
    <property type="project" value="UniProtKB-KW"/>
</dbReference>
<dbReference type="InterPro" id="IPR006626">
    <property type="entry name" value="PbH1"/>
</dbReference>
<keyword evidence="5" id="KW-0119">Carbohydrate metabolism</keyword>
<dbReference type="Pfam" id="PF00544">
    <property type="entry name" value="Pectate_lyase_4"/>
    <property type="match status" value="1"/>
</dbReference>
<dbReference type="GO" id="GO:0005576">
    <property type="term" value="C:extracellular region"/>
    <property type="evidence" value="ECO:0007669"/>
    <property type="project" value="UniProtKB-SubCell"/>
</dbReference>
<dbReference type="KEGG" id="ido:I598_3112"/>
<dbReference type="SMART" id="SM00710">
    <property type="entry name" value="PbH1"/>
    <property type="match status" value="4"/>
</dbReference>
<dbReference type="InterPro" id="IPR002022">
    <property type="entry name" value="Pec_lyase"/>
</dbReference>
<keyword evidence="10" id="KW-1185">Reference proteome</keyword>
<dbReference type="GO" id="GO:0009279">
    <property type="term" value="C:cell outer membrane"/>
    <property type="evidence" value="ECO:0007669"/>
    <property type="project" value="TreeGrafter"/>
</dbReference>
<keyword evidence="5" id="KW-0624">Polysaccharide degradation</keyword>
<dbReference type="EC" id="4.2.2.22" evidence="9"/>
<evidence type="ECO:0000256" key="3">
    <source>
        <dbReference type="ARBA" id="ARBA00023085"/>
    </source>
</evidence>
<dbReference type="GO" id="GO:0042545">
    <property type="term" value="P:cell wall modification"/>
    <property type="evidence" value="ECO:0007669"/>
    <property type="project" value="InterPro"/>
</dbReference>
<keyword evidence="5" id="KW-0964">Secreted</keyword>
<evidence type="ECO:0000256" key="7">
    <source>
        <dbReference type="SAM" id="SignalP"/>
    </source>
</evidence>
<dbReference type="EMBL" id="CP014209">
    <property type="protein sequence ID" value="ANC32627.1"/>
    <property type="molecule type" value="Genomic_DNA"/>
</dbReference>
<gene>
    <name evidence="9" type="primary">pelA_2</name>
    <name evidence="9" type="ORF">I598_3112</name>
</gene>
<dbReference type="InterPro" id="IPR011050">
    <property type="entry name" value="Pectin_lyase_fold/virulence"/>
</dbReference>
<keyword evidence="2" id="KW-0378">Hydrolase</keyword>
<comment type="similarity">
    <text evidence="5">Belongs to the polysaccharide lyase 1 family.</text>
</comment>
<protein>
    <submittedName>
        <fullName evidence="9">Pectate trisaccharide-lyase</fullName>
        <ecNumber evidence="9">4.2.2.22</ecNumber>
    </submittedName>
</protein>
<reference evidence="9 10" key="1">
    <citation type="submission" date="2016-01" db="EMBL/GenBank/DDBJ databases">
        <title>Complete genome sequence of a soil Actinobacterium, Isoptericola dokdonensis DS-3.</title>
        <authorList>
            <person name="Kwon S.-K."/>
            <person name="Kim J.F."/>
        </authorList>
    </citation>
    <scope>NUCLEOTIDE SEQUENCE [LARGE SCALE GENOMIC DNA]</scope>
    <source>
        <strain evidence="9 10">DS-3</strain>
    </source>
</reference>
<keyword evidence="7" id="KW-0732">Signal</keyword>
<proteinExistence type="inferred from homology"/>
<evidence type="ECO:0000256" key="1">
    <source>
        <dbReference type="ARBA" id="ARBA00008891"/>
    </source>
</evidence>
<comment type="similarity">
    <text evidence="1">Belongs to the pectinesterase family.</text>
</comment>
<dbReference type="OrthoDB" id="112037at2"/>
<dbReference type="Pfam" id="PF01095">
    <property type="entry name" value="Pectinesterase"/>
    <property type="match status" value="1"/>
</dbReference>
<dbReference type="SUPFAM" id="SSF51126">
    <property type="entry name" value="Pectin lyase-like"/>
    <property type="match status" value="2"/>
</dbReference>
<dbReference type="AlphaFoldDB" id="A0A161IGC6"/>
<evidence type="ECO:0000256" key="5">
    <source>
        <dbReference type="RuleBase" id="RU361173"/>
    </source>
</evidence>
<evidence type="ECO:0000313" key="9">
    <source>
        <dbReference type="EMBL" id="ANC32627.1"/>
    </source>
</evidence>
<dbReference type="SMART" id="SM00656">
    <property type="entry name" value="Amb_all"/>
    <property type="match status" value="1"/>
</dbReference>
<evidence type="ECO:0000256" key="4">
    <source>
        <dbReference type="ARBA" id="ARBA00023239"/>
    </source>
</evidence>
<dbReference type="GO" id="GO:0016829">
    <property type="term" value="F:lyase activity"/>
    <property type="evidence" value="ECO:0007669"/>
    <property type="project" value="UniProtKB-KW"/>
</dbReference>
<comment type="subcellular location">
    <subcellularLocation>
        <location evidence="5">Secreted</location>
    </subcellularLocation>
</comment>
<keyword evidence="3" id="KW-0063">Aspartyl esterase</keyword>
<name>A0A161IGC6_9MICO</name>
<dbReference type="InterPro" id="IPR012334">
    <property type="entry name" value="Pectin_lyas_fold"/>
</dbReference>
<dbReference type="RefSeq" id="WP_157557266.1">
    <property type="nucleotide sequence ID" value="NZ_CP014209.1"/>
</dbReference>
<dbReference type="InterPro" id="IPR000070">
    <property type="entry name" value="Pectinesterase_cat"/>
</dbReference>
<feature type="region of interest" description="Disordered" evidence="6">
    <location>
        <begin position="635"/>
        <end position="677"/>
    </location>
</feature>
<organism evidence="9 10">
    <name type="scientific">Isoptericola dokdonensis DS-3</name>
    <dbReference type="NCBI Taxonomy" id="1300344"/>
    <lineage>
        <taxon>Bacteria</taxon>
        <taxon>Bacillati</taxon>
        <taxon>Actinomycetota</taxon>
        <taxon>Actinomycetes</taxon>
        <taxon>Micrococcales</taxon>
        <taxon>Promicromonosporaceae</taxon>
        <taxon>Isoptericola</taxon>
    </lineage>
</organism>
<feature type="signal peptide" evidence="7">
    <location>
        <begin position="1"/>
        <end position="29"/>
    </location>
</feature>
<accession>A0A161IGC6</accession>
<keyword evidence="4 5" id="KW-0456">Lyase</keyword>
<dbReference type="Gene3D" id="2.160.20.10">
    <property type="entry name" value="Single-stranded right-handed beta-helix, Pectin lyase-like"/>
    <property type="match status" value="2"/>
</dbReference>